<evidence type="ECO:0000256" key="2">
    <source>
        <dbReference type="ARBA" id="ARBA00022737"/>
    </source>
</evidence>
<feature type="repeat" description="TPR" evidence="3">
    <location>
        <begin position="376"/>
        <end position="409"/>
    </location>
</feature>
<dbReference type="NCBIfam" id="TIGR00756">
    <property type="entry name" value="PPR"/>
    <property type="match status" value="1"/>
</dbReference>
<proteinExistence type="inferred from homology"/>
<evidence type="ECO:0000256" key="4">
    <source>
        <dbReference type="PROSITE-ProRule" id="PRU00708"/>
    </source>
</evidence>
<evidence type="ECO:0008006" key="7">
    <source>
        <dbReference type="Google" id="ProtNLM"/>
    </source>
</evidence>
<dbReference type="GO" id="GO:0003729">
    <property type="term" value="F:mRNA binding"/>
    <property type="evidence" value="ECO:0007669"/>
    <property type="project" value="UniProtKB-ARBA"/>
</dbReference>
<dbReference type="EMBL" id="CP093350">
    <property type="protein sequence ID" value="WOH11843.1"/>
    <property type="molecule type" value="Genomic_DNA"/>
</dbReference>
<protein>
    <recommendedName>
        <fullName evidence="7">Pentacotripeptide-repeat region of PRORP domain-containing protein</fullName>
    </recommendedName>
</protein>
<evidence type="ECO:0000313" key="6">
    <source>
        <dbReference type="Proteomes" id="UP000077755"/>
    </source>
</evidence>
<dbReference type="PANTHER" id="PTHR45717">
    <property type="entry name" value="OS12G0527900 PROTEIN"/>
    <property type="match status" value="1"/>
</dbReference>
<name>A0AAF1BBI9_DAUCS</name>
<dbReference type="Gene3D" id="1.25.40.10">
    <property type="entry name" value="Tetratricopeptide repeat domain"/>
    <property type="match status" value="4"/>
</dbReference>
<evidence type="ECO:0000256" key="3">
    <source>
        <dbReference type="PROSITE-ProRule" id="PRU00339"/>
    </source>
</evidence>
<dbReference type="KEGG" id="dcr:108197684"/>
<feature type="repeat" description="PPR" evidence="4">
    <location>
        <begin position="129"/>
        <end position="163"/>
    </location>
</feature>
<keyword evidence="2" id="KW-0677">Repeat</keyword>
<dbReference type="Pfam" id="PF13041">
    <property type="entry name" value="PPR_2"/>
    <property type="match status" value="1"/>
</dbReference>
<dbReference type="PROSITE" id="PS51375">
    <property type="entry name" value="PPR"/>
    <property type="match status" value="2"/>
</dbReference>
<dbReference type="PANTHER" id="PTHR45717:SF20">
    <property type="entry name" value="OS07G0598500 PROTEIN"/>
    <property type="match status" value="1"/>
</dbReference>
<keyword evidence="6" id="KW-1185">Reference proteome</keyword>
<dbReference type="SUPFAM" id="SSF48452">
    <property type="entry name" value="TPR-like"/>
    <property type="match status" value="2"/>
</dbReference>
<dbReference type="AlphaFoldDB" id="A0AAF1BBI9"/>
<sequence>MKRINKTLITNLLNYTTHRCYYTNRLNKETLYTRISPLGNPNLDLTPELDNWIQKGNKLRFAELQRIVLDLRRRKRYSQALQVSEWMNKRCVYVFTPTEHAIQLDLIGRVHGFVNAESYFMSLNEQDRTEKTYGALLHCYVRQRQTDKALSHLEKMKDSGVALSPLNYNDIMSLYSSTGEHEKTYEVLMVMKRDGITPDNFSYKICINSLGVMSDIEGMERILKKMESEPHISMDWVAYATVGNHYITAGLKDKANIALNKAEAFLDNKNGIGHNHLITLHARLGNTSDVFRMWDLMKSACKRCINKDYIIMLDTLAKLGEFTKAEELIEEWEASGNCYDFRVQDALITGYCNVRLYDKAREMLVKLVDKQRTTIPGSWERVAVGFLENGEMEKALYCFKEALSLHAESKRWKPNHKSITILINSLAEKGSSEEVESFIASLRNVIPVNRQMYHALMKAYLRDGKEVDGILNRMKADAIPENEETKKIKNMEQVKNQ</sequence>
<dbReference type="PROSITE" id="PS50005">
    <property type="entry name" value="TPR"/>
    <property type="match status" value="1"/>
</dbReference>
<evidence type="ECO:0000313" key="5">
    <source>
        <dbReference type="EMBL" id="WOH11843.1"/>
    </source>
</evidence>
<reference evidence="5" key="2">
    <citation type="submission" date="2022-03" db="EMBL/GenBank/DDBJ databases">
        <title>Draft title - Genomic analysis of global carrot germplasm unveils the trajectory of domestication and the origin of high carotenoid orange carrot.</title>
        <authorList>
            <person name="Iorizzo M."/>
            <person name="Ellison S."/>
            <person name="Senalik D."/>
            <person name="Macko-Podgorni A."/>
            <person name="Grzebelus D."/>
            <person name="Bostan H."/>
            <person name="Rolling W."/>
            <person name="Curaba J."/>
            <person name="Simon P."/>
        </authorList>
    </citation>
    <scope>NUCLEOTIDE SEQUENCE</scope>
    <source>
        <tissue evidence="5">Leaf</tissue>
    </source>
</reference>
<comment type="similarity">
    <text evidence="1">Belongs to the PPR family. P subfamily.</text>
</comment>
<accession>A0AAF1BBI9</accession>
<dbReference type="InterPro" id="IPR011990">
    <property type="entry name" value="TPR-like_helical_dom_sf"/>
</dbReference>
<dbReference type="Pfam" id="PF01535">
    <property type="entry name" value="PPR"/>
    <property type="match status" value="4"/>
</dbReference>
<evidence type="ECO:0000256" key="1">
    <source>
        <dbReference type="ARBA" id="ARBA00007626"/>
    </source>
</evidence>
<dbReference type="GO" id="GO:0005739">
    <property type="term" value="C:mitochondrion"/>
    <property type="evidence" value="ECO:0007669"/>
    <property type="project" value="TreeGrafter"/>
</dbReference>
<dbReference type="InterPro" id="IPR002885">
    <property type="entry name" value="PPR_rpt"/>
</dbReference>
<gene>
    <name evidence="5" type="ORF">DCAR_0831339</name>
</gene>
<reference evidence="5" key="1">
    <citation type="journal article" date="2016" name="Nat. Genet.">
        <title>A high-quality carrot genome assembly provides new insights into carotenoid accumulation and asterid genome evolution.</title>
        <authorList>
            <person name="Iorizzo M."/>
            <person name="Ellison S."/>
            <person name="Senalik D."/>
            <person name="Zeng P."/>
            <person name="Satapoomin P."/>
            <person name="Huang J."/>
            <person name="Bowman M."/>
            <person name="Iovene M."/>
            <person name="Sanseverino W."/>
            <person name="Cavagnaro P."/>
            <person name="Yildiz M."/>
            <person name="Macko-Podgorni A."/>
            <person name="Moranska E."/>
            <person name="Grzebelus E."/>
            <person name="Grzebelus D."/>
            <person name="Ashrafi H."/>
            <person name="Zheng Z."/>
            <person name="Cheng S."/>
            <person name="Spooner D."/>
            <person name="Van Deynze A."/>
            <person name="Simon P."/>
        </authorList>
    </citation>
    <scope>NUCLEOTIDE SEQUENCE</scope>
    <source>
        <tissue evidence="5">Leaf</tissue>
    </source>
</reference>
<organism evidence="5 6">
    <name type="scientific">Daucus carota subsp. sativus</name>
    <name type="common">Carrot</name>
    <dbReference type="NCBI Taxonomy" id="79200"/>
    <lineage>
        <taxon>Eukaryota</taxon>
        <taxon>Viridiplantae</taxon>
        <taxon>Streptophyta</taxon>
        <taxon>Embryophyta</taxon>
        <taxon>Tracheophyta</taxon>
        <taxon>Spermatophyta</taxon>
        <taxon>Magnoliopsida</taxon>
        <taxon>eudicotyledons</taxon>
        <taxon>Gunneridae</taxon>
        <taxon>Pentapetalae</taxon>
        <taxon>asterids</taxon>
        <taxon>campanulids</taxon>
        <taxon>Apiales</taxon>
        <taxon>Apiaceae</taxon>
        <taxon>Apioideae</taxon>
        <taxon>Scandiceae</taxon>
        <taxon>Daucinae</taxon>
        <taxon>Daucus</taxon>
        <taxon>Daucus sect. Daucus</taxon>
    </lineage>
</organism>
<dbReference type="InterPro" id="IPR019734">
    <property type="entry name" value="TPR_rpt"/>
</dbReference>
<feature type="repeat" description="PPR" evidence="4">
    <location>
        <begin position="164"/>
        <end position="198"/>
    </location>
</feature>
<keyword evidence="3" id="KW-0802">TPR repeat</keyword>
<dbReference type="Proteomes" id="UP000077755">
    <property type="component" value="Chromosome 8"/>
</dbReference>